<dbReference type="EMBL" id="GBRH01248993">
    <property type="protein sequence ID" value="JAD48902.1"/>
    <property type="molecule type" value="Transcribed_RNA"/>
</dbReference>
<evidence type="ECO:0000313" key="1">
    <source>
        <dbReference type="EMBL" id="JAD48902.1"/>
    </source>
</evidence>
<proteinExistence type="predicted"/>
<reference evidence="1" key="1">
    <citation type="submission" date="2014-09" db="EMBL/GenBank/DDBJ databases">
        <authorList>
            <person name="Magalhaes I.L.F."/>
            <person name="Oliveira U."/>
            <person name="Santos F.R."/>
            <person name="Vidigal T.H.D.A."/>
            <person name="Brescovit A.D."/>
            <person name="Santos A.J."/>
        </authorList>
    </citation>
    <scope>NUCLEOTIDE SEQUENCE</scope>
    <source>
        <tissue evidence="1">Shoot tissue taken approximately 20 cm above the soil surface</tissue>
    </source>
</reference>
<dbReference type="AlphaFoldDB" id="A0A0A9AP75"/>
<name>A0A0A9AP75_ARUDO</name>
<protein>
    <submittedName>
        <fullName evidence="1">Uncharacterized protein</fullName>
    </submittedName>
</protein>
<reference evidence="1" key="2">
    <citation type="journal article" date="2015" name="Data Brief">
        <title>Shoot transcriptome of the giant reed, Arundo donax.</title>
        <authorList>
            <person name="Barrero R.A."/>
            <person name="Guerrero F.D."/>
            <person name="Moolhuijzen P."/>
            <person name="Goolsby J.A."/>
            <person name="Tidwell J."/>
            <person name="Bellgard S.E."/>
            <person name="Bellgard M.I."/>
        </authorList>
    </citation>
    <scope>NUCLEOTIDE SEQUENCE</scope>
    <source>
        <tissue evidence="1">Shoot tissue taken approximately 20 cm above the soil surface</tissue>
    </source>
</reference>
<sequence>MQLGIGRSAKMWKHEQLFELKKTVCTIDVSVTRYNLIK</sequence>
<accession>A0A0A9AP75</accession>
<organism evidence="1">
    <name type="scientific">Arundo donax</name>
    <name type="common">Giant reed</name>
    <name type="synonym">Donax arundinaceus</name>
    <dbReference type="NCBI Taxonomy" id="35708"/>
    <lineage>
        <taxon>Eukaryota</taxon>
        <taxon>Viridiplantae</taxon>
        <taxon>Streptophyta</taxon>
        <taxon>Embryophyta</taxon>
        <taxon>Tracheophyta</taxon>
        <taxon>Spermatophyta</taxon>
        <taxon>Magnoliopsida</taxon>
        <taxon>Liliopsida</taxon>
        <taxon>Poales</taxon>
        <taxon>Poaceae</taxon>
        <taxon>PACMAD clade</taxon>
        <taxon>Arundinoideae</taxon>
        <taxon>Arundineae</taxon>
        <taxon>Arundo</taxon>
    </lineage>
</organism>